<evidence type="ECO:0000313" key="3">
    <source>
        <dbReference type="EMBL" id="CAL6102188.1"/>
    </source>
</evidence>
<proteinExistence type="predicted"/>
<keyword evidence="4" id="KW-1185">Reference proteome</keyword>
<reference evidence="2" key="1">
    <citation type="submission" date="2023-06" db="EMBL/GenBank/DDBJ databases">
        <authorList>
            <person name="Kurt Z."/>
        </authorList>
    </citation>
    <scope>NUCLEOTIDE SEQUENCE</scope>
</reference>
<reference evidence="3 4" key="2">
    <citation type="submission" date="2024-07" db="EMBL/GenBank/DDBJ databases">
        <authorList>
            <person name="Akdeniz Z."/>
        </authorList>
    </citation>
    <scope>NUCLEOTIDE SEQUENCE [LARGE SCALE GENOMIC DNA]</scope>
</reference>
<dbReference type="EMBL" id="CATOUU010000638">
    <property type="protein sequence ID" value="CAI9936634.1"/>
    <property type="molecule type" value="Genomic_DNA"/>
</dbReference>
<gene>
    <name evidence="2" type="ORF">HINF_LOCUS24279</name>
    <name evidence="3" type="ORF">HINF_LOCUS71548</name>
</gene>
<evidence type="ECO:0000256" key="1">
    <source>
        <dbReference type="SAM" id="MobiDB-lite"/>
    </source>
</evidence>
<comment type="caution">
    <text evidence="2">The sequence shown here is derived from an EMBL/GenBank/DDBJ whole genome shotgun (WGS) entry which is preliminary data.</text>
</comment>
<organism evidence="2">
    <name type="scientific">Hexamita inflata</name>
    <dbReference type="NCBI Taxonomy" id="28002"/>
    <lineage>
        <taxon>Eukaryota</taxon>
        <taxon>Metamonada</taxon>
        <taxon>Diplomonadida</taxon>
        <taxon>Hexamitidae</taxon>
        <taxon>Hexamitinae</taxon>
        <taxon>Hexamita</taxon>
    </lineage>
</organism>
<protein>
    <submittedName>
        <fullName evidence="3">Hypothetical_protein</fullName>
    </submittedName>
</protein>
<sequence length="293" mass="33123">MRREAETFCREFSRENSLVLPAVLESTGQERCGLQRVREFRPGAHTAAMHTDVCKQYCGRPSLRVRLQIFRRLPFLASASRKLRLCRAQVRRAVRLINKAPATPVLLPPKLAQKSNPLRLLRKQVWADLIRSSQIPPPRQPVRRVIKTLAIIGADAAERGSGASQILKDSARYSENCLQRAGRTCGTASSPWPDPDSSPLQTRRCPPHALFSQVSAADQKQIKLRENNKNAPSDNYATHIQCIRLQLRIGTSGPLYRWEHEIYFTFSWKLSSSQTRRDPLSGRLSLALHFAAV</sequence>
<dbReference type="Proteomes" id="UP001642409">
    <property type="component" value="Unassembled WGS sequence"/>
</dbReference>
<name>A0AA86PJU0_9EUKA</name>
<dbReference type="AlphaFoldDB" id="A0AA86PJU0"/>
<feature type="compositionally biased region" description="Low complexity" evidence="1">
    <location>
        <begin position="189"/>
        <end position="199"/>
    </location>
</feature>
<evidence type="ECO:0000313" key="4">
    <source>
        <dbReference type="Proteomes" id="UP001642409"/>
    </source>
</evidence>
<evidence type="ECO:0000313" key="2">
    <source>
        <dbReference type="EMBL" id="CAI9936634.1"/>
    </source>
</evidence>
<dbReference type="EMBL" id="CAXDID020000552">
    <property type="protein sequence ID" value="CAL6102188.1"/>
    <property type="molecule type" value="Genomic_DNA"/>
</dbReference>
<feature type="region of interest" description="Disordered" evidence="1">
    <location>
        <begin position="184"/>
        <end position="203"/>
    </location>
</feature>
<accession>A0AA86PJU0</accession>